<dbReference type="Proteomes" id="UP000276103">
    <property type="component" value="Unassembled WGS sequence"/>
</dbReference>
<feature type="transmembrane region" description="Helical" evidence="1">
    <location>
        <begin position="21"/>
        <end position="42"/>
    </location>
</feature>
<reference evidence="2 3" key="1">
    <citation type="journal article" date="2019" name="Genome Biol. Evol.">
        <title>Day and night: Metabolic profiles and evolutionary relationships of six axenic non-marine cyanobacteria.</title>
        <authorList>
            <person name="Will S.E."/>
            <person name="Henke P."/>
            <person name="Boedeker C."/>
            <person name="Huang S."/>
            <person name="Brinkmann H."/>
            <person name="Rohde M."/>
            <person name="Jarek M."/>
            <person name="Friedl T."/>
            <person name="Seufert S."/>
            <person name="Schumacher M."/>
            <person name="Overmann J."/>
            <person name="Neumann-Schaal M."/>
            <person name="Petersen J."/>
        </authorList>
    </citation>
    <scope>NUCLEOTIDE SEQUENCE [LARGE SCALE GENOMIC DNA]</scope>
    <source>
        <strain evidence="2 3">SAG 1403-4b</strain>
    </source>
</reference>
<keyword evidence="1" id="KW-1133">Transmembrane helix</keyword>
<gene>
    <name evidence="2" type="ORF">DSM107003_50360</name>
</gene>
<evidence type="ECO:0000313" key="3">
    <source>
        <dbReference type="Proteomes" id="UP000276103"/>
    </source>
</evidence>
<evidence type="ECO:0008006" key="4">
    <source>
        <dbReference type="Google" id="ProtNLM"/>
    </source>
</evidence>
<organism evidence="2 3">
    <name type="scientific">Trichormus variabilis SAG 1403-4b</name>
    <dbReference type="NCBI Taxonomy" id="447716"/>
    <lineage>
        <taxon>Bacteria</taxon>
        <taxon>Bacillati</taxon>
        <taxon>Cyanobacteriota</taxon>
        <taxon>Cyanophyceae</taxon>
        <taxon>Nostocales</taxon>
        <taxon>Nostocaceae</taxon>
        <taxon>Trichormus</taxon>
    </lineage>
</organism>
<dbReference type="EMBL" id="RSCM01000028">
    <property type="protein sequence ID" value="RUS92470.1"/>
    <property type="molecule type" value="Genomic_DNA"/>
</dbReference>
<dbReference type="AlphaFoldDB" id="A0A433UF36"/>
<evidence type="ECO:0000256" key="1">
    <source>
        <dbReference type="SAM" id="Phobius"/>
    </source>
</evidence>
<keyword evidence="3" id="KW-1185">Reference proteome</keyword>
<dbReference type="RefSeq" id="WP_127056811.1">
    <property type="nucleotide sequence ID" value="NZ_RSCM01000028.1"/>
</dbReference>
<dbReference type="SUPFAM" id="SSF54523">
    <property type="entry name" value="Pili subunits"/>
    <property type="match status" value="1"/>
</dbReference>
<accession>A0A433UF36</accession>
<sequence>MNTQFSRKLLQHLFKNNDHDGFTVWELLVVTIIIGILTVWAGSSFLTEPVETRSSEGRQFIGAINRGQQAYFLENGRFSKTISQLDLGFSEQTKNYNYSTIATSKAAFNYGIPRHKYSHLDNSWFNFRSKPFVTVVGAVFVVPVKENNKIKLTTISVICKSKEFTATLPARPILKNGVPVCPEGTVDITKQ</sequence>
<dbReference type="NCBIfam" id="TIGR02532">
    <property type="entry name" value="IV_pilin_GFxxxE"/>
    <property type="match status" value="1"/>
</dbReference>
<dbReference type="OrthoDB" id="467711at2"/>
<dbReference type="InterPro" id="IPR045584">
    <property type="entry name" value="Pilin-like"/>
</dbReference>
<comment type="caution">
    <text evidence="2">The sequence shown here is derived from an EMBL/GenBank/DDBJ whole genome shotgun (WGS) entry which is preliminary data.</text>
</comment>
<proteinExistence type="predicted"/>
<dbReference type="InterPro" id="IPR031975">
    <property type="entry name" value="Pilin_GH"/>
</dbReference>
<keyword evidence="1" id="KW-0812">Transmembrane</keyword>
<dbReference type="Pfam" id="PF16734">
    <property type="entry name" value="Pilin_GH"/>
    <property type="match status" value="1"/>
</dbReference>
<keyword evidence="1" id="KW-0472">Membrane</keyword>
<protein>
    <recommendedName>
        <fullName evidence="4">General secretion pathway protein GspH</fullName>
    </recommendedName>
</protein>
<evidence type="ECO:0000313" key="2">
    <source>
        <dbReference type="EMBL" id="RUS92470.1"/>
    </source>
</evidence>
<dbReference type="InterPro" id="IPR012902">
    <property type="entry name" value="N_methyl_site"/>
</dbReference>
<dbReference type="Gene3D" id="3.30.700.10">
    <property type="entry name" value="Glycoprotein, Type 4 Pilin"/>
    <property type="match status" value="1"/>
</dbReference>
<name>A0A433UF36_ANAVA</name>